<reference evidence="3 4" key="1">
    <citation type="submission" date="2018-05" db="EMBL/GenBank/DDBJ databases">
        <title>Genomic Encyclopedia of Type Strains, Phase IV (KMG-IV): sequencing the most valuable type-strain genomes for metagenomic binning, comparative biology and taxonomic classification.</title>
        <authorList>
            <person name="Goeker M."/>
        </authorList>
    </citation>
    <scope>NUCLEOTIDE SEQUENCE [LARGE SCALE GENOMIC DNA]</scope>
    <source>
        <strain evidence="3 4">DSM 6462</strain>
    </source>
</reference>
<comment type="caution">
    <text evidence="3">The sequence shown here is derived from an EMBL/GenBank/DDBJ whole genome shotgun (WGS) entry which is preliminary data.</text>
</comment>
<keyword evidence="4" id="KW-1185">Reference proteome</keyword>
<dbReference type="InterPro" id="IPR005064">
    <property type="entry name" value="BUG"/>
</dbReference>
<keyword evidence="3" id="KW-0675">Receptor</keyword>
<dbReference type="Gene3D" id="3.40.190.150">
    <property type="entry name" value="Bordetella uptake gene, domain 1"/>
    <property type="match status" value="1"/>
</dbReference>
<evidence type="ECO:0000313" key="4">
    <source>
        <dbReference type="Proteomes" id="UP000248021"/>
    </source>
</evidence>
<dbReference type="EMBL" id="QJJK01000024">
    <property type="protein sequence ID" value="PXW50696.1"/>
    <property type="molecule type" value="Genomic_DNA"/>
</dbReference>
<gene>
    <name evidence="3" type="ORF">C7450_12417</name>
</gene>
<sequence length="330" mass="34226">MFNFIQTSRCSSLLGALLGAALVGATAAPALAEFPERPVTIVVPFSPGSGTDTGTRVLSTVLEPLLGQPIVVDNRPGGSGALAASLVAQAPADGYMLLMGTNSTQSANPLLIKNLGYDPKEDFRPIGMIATFEMLLAVNAGFPAQTAEELVAYARENPGKVTYATGNVTGLVAGSLFASRLGLDMLRVPYKSNAEALTDLVGGQVDVMFPDIAASMPYVTAGSLRALSSVTLGEVSPLAPDLVPLSQTLVPELKLVGWIGLFAPADTSDAVIARLASALEQAVNAGEFRSKLLAVGANANFLPPEALAEHIAAERERFATIFESVGMEPQ</sequence>
<comment type="similarity">
    <text evidence="1">Belongs to the UPF0065 (bug) family.</text>
</comment>
<evidence type="ECO:0000256" key="2">
    <source>
        <dbReference type="SAM" id="SignalP"/>
    </source>
</evidence>
<feature type="signal peptide" evidence="2">
    <location>
        <begin position="1"/>
        <end position="32"/>
    </location>
</feature>
<dbReference type="PANTHER" id="PTHR42928:SF5">
    <property type="entry name" value="BLR1237 PROTEIN"/>
    <property type="match status" value="1"/>
</dbReference>
<dbReference type="Pfam" id="PF03401">
    <property type="entry name" value="TctC"/>
    <property type="match status" value="1"/>
</dbReference>
<keyword evidence="2" id="KW-0732">Signal</keyword>
<dbReference type="InterPro" id="IPR042100">
    <property type="entry name" value="Bug_dom1"/>
</dbReference>
<dbReference type="PANTHER" id="PTHR42928">
    <property type="entry name" value="TRICARBOXYLATE-BINDING PROTEIN"/>
    <property type="match status" value="1"/>
</dbReference>
<dbReference type="CDD" id="cd07012">
    <property type="entry name" value="PBP2_Bug_TTT"/>
    <property type="match status" value="1"/>
</dbReference>
<dbReference type="Proteomes" id="UP000248021">
    <property type="component" value="Unassembled WGS sequence"/>
</dbReference>
<dbReference type="Gene3D" id="3.40.190.10">
    <property type="entry name" value="Periplasmic binding protein-like II"/>
    <property type="match status" value="1"/>
</dbReference>
<evidence type="ECO:0000313" key="3">
    <source>
        <dbReference type="EMBL" id="PXW50696.1"/>
    </source>
</evidence>
<dbReference type="PIRSF" id="PIRSF017082">
    <property type="entry name" value="YflP"/>
    <property type="match status" value="1"/>
</dbReference>
<dbReference type="SUPFAM" id="SSF53850">
    <property type="entry name" value="Periplasmic binding protein-like II"/>
    <property type="match status" value="1"/>
</dbReference>
<organism evidence="3 4">
    <name type="scientific">Chelatococcus asaccharovorans</name>
    <dbReference type="NCBI Taxonomy" id="28210"/>
    <lineage>
        <taxon>Bacteria</taxon>
        <taxon>Pseudomonadati</taxon>
        <taxon>Pseudomonadota</taxon>
        <taxon>Alphaproteobacteria</taxon>
        <taxon>Hyphomicrobiales</taxon>
        <taxon>Chelatococcaceae</taxon>
        <taxon>Chelatococcus</taxon>
    </lineage>
</organism>
<feature type="chain" id="PRO_5015955157" evidence="2">
    <location>
        <begin position="33"/>
        <end position="330"/>
    </location>
</feature>
<protein>
    <submittedName>
        <fullName evidence="3">Tripartite-type tricarboxylate transporter receptor subunit TctC</fullName>
    </submittedName>
</protein>
<dbReference type="RefSeq" id="WP_110378544.1">
    <property type="nucleotide sequence ID" value="NZ_JAHBRY010000006.1"/>
</dbReference>
<evidence type="ECO:0000256" key="1">
    <source>
        <dbReference type="ARBA" id="ARBA00006987"/>
    </source>
</evidence>
<name>A0A2V3TRX4_9HYPH</name>
<accession>A0A2V3TRX4</accession>
<dbReference type="AlphaFoldDB" id="A0A2V3TRX4"/>
<dbReference type="OrthoDB" id="7374750at2"/>
<proteinExistence type="inferred from homology"/>